<dbReference type="CTD" id="129484782"/>
<keyword evidence="1" id="KW-1185">Reference proteome</keyword>
<dbReference type="PANTHER" id="PTHR38326">
    <property type="entry name" value="CHROMOSOME 11 OPEN READING FRAME 97"/>
    <property type="match status" value="1"/>
</dbReference>
<dbReference type="RefSeq" id="XP_033805672.1">
    <property type="nucleotide sequence ID" value="XM_033949781.1"/>
</dbReference>
<dbReference type="GO" id="GO:0097546">
    <property type="term" value="C:ciliary base"/>
    <property type="evidence" value="ECO:0007669"/>
    <property type="project" value="TreeGrafter"/>
</dbReference>
<dbReference type="OrthoDB" id="6154260at2759"/>
<dbReference type="InterPro" id="IPR040429">
    <property type="entry name" value="C11orf97-like"/>
</dbReference>
<gene>
    <name evidence="2" type="primary">C6H11orf97</name>
</gene>
<organism evidence="1 2">
    <name type="scientific">Geotrypetes seraphini</name>
    <name type="common">Gaboon caecilian</name>
    <name type="synonym">Caecilia seraphini</name>
    <dbReference type="NCBI Taxonomy" id="260995"/>
    <lineage>
        <taxon>Eukaryota</taxon>
        <taxon>Metazoa</taxon>
        <taxon>Chordata</taxon>
        <taxon>Craniata</taxon>
        <taxon>Vertebrata</taxon>
        <taxon>Euteleostomi</taxon>
        <taxon>Amphibia</taxon>
        <taxon>Gymnophiona</taxon>
        <taxon>Geotrypetes</taxon>
    </lineage>
</organism>
<sequence length="185" mass="21335">MGARDKTLSSSLIIELPSCPVPEGRFYLMCYEIYATNFRKHFFYIGPSEKIQNLPEEKFIMQRSERHIKSKPAVALEDIWSIKRNISVGHLKPVMQTKNSLLPQPEYYSRYTGIRAQVGLLKDVNHLQSTTGSGFEESFKPLRMGYKMTFTVKKEDLKLKTGITEGKSIKKEEEILMEAYKETVS</sequence>
<dbReference type="Proteomes" id="UP000515159">
    <property type="component" value="Chromosome 6"/>
</dbReference>
<dbReference type="PANTHER" id="PTHR38326:SF1">
    <property type="entry name" value="CHROMOSOME 11 OPEN READING FRAME 97"/>
    <property type="match status" value="1"/>
</dbReference>
<dbReference type="KEGG" id="gsh:117362797"/>
<evidence type="ECO:0000313" key="2">
    <source>
        <dbReference type="RefSeq" id="XP_033805672.1"/>
    </source>
</evidence>
<dbReference type="InParanoid" id="A0A6P8R786"/>
<proteinExistence type="predicted"/>
<protein>
    <submittedName>
        <fullName evidence="2">Uncharacterized protein C11orf97 homolog isoform X1</fullName>
    </submittedName>
</protein>
<accession>A0A6P8R786</accession>
<reference evidence="2" key="1">
    <citation type="submission" date="2025-08" db="UniProtKB">
        <authorList>
            <consortium name="RefSeq"/>
        </authorList>
    </citation>
    <scope>IDENTIFICATION</scope>
</reference>
<evidence type="ECO:0000313" key="1">
    <source>
        <dbReference type="Proteomes" id="UP000515159"/>
    </source>
</evidence>
<dbReference type="GeneID" id="117362797"/>
<dbReference type="AlphaFoldDB" id="A0A6P8R786"/>
<name>A0A6P8R786_GEOSA</name>